<protein>
    <submittedName>
        <fullName evidence="2">Uncharacterized protein</fullName>
    </submittedName>
</protein>
<name>A0A5P8PJB7_9CAUD</name>
<organism evidence="2 3">
    <name type="scientific">Stenotrophomonas phage Mendera</name>
    <dbReference type="NCBI Taxonomy" id="2650877"/>
    <lineage>
        <taxon>Viruses</taxon>
        <taxon>Duplodnaviria</taxon>
        <taxon>Heunggongvirae</taxon>
        <taxon>Uroviricota</taxon>
        <taxon>Caudoviricetes</taxon>
        <taxon>Menderavirus</taxon>
        <taxon>Menderavirus mendera</taxon>
    </lineage>
</organism>
<feature type="coiled-coil region" evidence="1">
    <location>
        <begin position="32"/>
        <end position="59"/>
    </location>
</feature>
<keyword evidence="1" id="KW-0175">Coiled coil</keyword>
<reference evidence="3" key="1">
    <citation type="submission" date="2019-06" db="EMBL/GenBank/DDBJ databases">
        <title>Complete genome sequence of Stenotrophomonas phage Mendera.</title>
        <authorList>
            <person name="Garza K."/>
            <person name="Newkirk H."/>
            <person name="Moreland R."/>
            <person name="Liu M."/>
            <person name="Ramsey J."/>
            <person name="Gonzalez C.F."/>
            <person name="Leavitt J."/>
        </authorList>
    </citation>
    <scope>NUCLEOTIDE SEQUENCE [LARGE SCALE GENOMIC DNA]</scope>
</reference>
<proteinExistence type="predicted"/>
<keyword evidence="3" id="KW-1185">Reference proteome</keyword>
<gene>
    <name evidence="2" type="ORF">CPT_Mendera_302</name>
</gene>
<evidence type="ECO:0000256" key="1">
    <source>
        <dbReference type="SAM" id="Coils"/>
    </source>
</evidence>
<dbReference type="Proteomes" id="UP000326601">
    <property type="component" value="Segment"/>
</dbReference>
<accession>A0A5P8PJB7</accession>
<evidence type="ECO:0000313" key="2">
    <source>
        <dbReference type="EMBL" id="QFR56828.1"/>
    </source>
</evidence>
<evidence type="ECO:0000313" key="3">
    <source>
        <dbReference type="Proteomes" id="UP000326601"/>
    </source>
</evidence>
<sequence>MDIKIEGYPELRRRGAGVINTDRDEYLRALNRNKQGKRIDDLEEKIEDLSGKVDKLLQILTGAFGNDRIVGKQSLS</sequence>
<dbReference type="EMBL" id="MN098328">
    <property type="protein sequence ID" value="QFR56828.1"/>
    <property type="molecule type" value="Genomic_DNA"/>
</dbReference>